<proteinExistence type="inferred from homology"/>
<evidence type="ECO:0000256" key="2">
    <source>
        <dbReference type="ARBA" id="ARBA00008639"/>
    </source>
</evidence>
<sequence>MFNTSSKSFNQRITVPSVLEKKVFLTIKRDDLLDPLISGNKWRKLKYPLAAAKANGCPGVVSFGGPHSNHLSALASACAGLGLASHGVVRGHQQLTPTLEHCQRQGMTLSFISREQYRLRHDSQWLAAWQQRFAGWLVLPEGGSAPAALAGVAELVAELTDPFDEIWTAVGSGGTLAGLVVGAEGRGEIVGVMAVKDPSLEGRIEALLEDAGCPHRNYRLVRGFEGPGFGKFTKEMATKMQALGAELAIPLEPIYTGKLLLAFWHFLQTGQLDGQHIVLLHTGGLQGLEALRQQGRWPRL</sequence>
<comment type="cofactor">
    <cofactor evidence="1">
        <name>pyridoxal 5'-phosphate</name>
        <dbReference type="ChEBI" id="CHEBI:597326"/>
    </cofactor>
</comment>
<evidence type="ECO:0000313" key="8">
    <source>
        <dbReference type="Proteomes" id="UP000268033"/>
    </source>
</evidence>
<dbReference type="InterPro" id="IPR036052">
    <property type="entry name" value="TrpB-like_PALP_sf"/>
</dbReference>
<gene>
    <name evidence="7" type="ORF">EDC28_101539</name>
</gene>
<dbReference type="PIRSF" id="PIRSF006278">
    <property type="entry name" value="ACCD_DCysDesulf"/>
    <property type="match status" value="1"/>
</dbReference>
<dbReference type="Gene3D" id="3.40.50.1100">
    <property type="match status" value="2"/>
</dbReference>
<evidence type="ECO:0000313" key="7">
    <source>
        <dbReference type="EMBL" id="ROQ30846.1"/>
    </source>
</evidence>
<accession>A0A3N1Q1X4</accession>
<evidence type="ECO:0000256" key="1">
    <source>
        <dbReference type="ARBA" id="ARBA00001933"/>
    </source>
</evidence>
<organism evidence="7 8">
    <name type="scientific">Gallaecimonas pentaromativorans</name>
    <dbReference type="NCBI Taxonomy" id="584787"/>
    <lineage>
        <taxon>Bacteria</taxon>
        <taxon>Pseudomonadati</taxon>
        <taxon>Pseudomonadota</taxon>
        <taxon>Gammaproteobacteria</taxon>
        <taxon>Enterobacterales</taxon>
        <taxon>Gallaecimonadaceae</taxon>
        <taxon>Gallaecimonas</taxon>
    </lineage>
</organism>
<reference evidence="7 8" key="1">
    <citation type="submission" date="2018-11" db="EMBL/GenBank/DDBJ databases">
        <title>Genomic Encyclopedia of Type Strains, Phase IV (KMG-IV): sequencing the most valuable type-strain genomes for metagenomic binning, comparative biology and taxonomic classification.</title>
        <authorList>
            <person name="Goeker M."/>
        </authorList>
    </citation>
    <scope>NUCLEOTIDE SEQUENCE [LARGE SCALE GENOMIC DNA]</scope>
    <source>
        <strain evidence="7 8">DSM 21945</strain>
    </source>
</reference>
<dbReference type="PANTHER" id="PTHR43780">
    <property type="entry name" value="1-AMINOCYCLOPROPANE-1-CARBOXYLATE DEAMINASE-RELATED"/>
    <property type="match status" value="1"/>
</dbReference>
<dbReference type="InterPro" id="IPR001926">
    <property type="entry name" value="TrpB-like_PALP"/>
</dbReference>
<evidence type="ECO:0000256" key="5">
    <source>
        <dbReference type="PIRSR" id="PIRSR006278-2"/>
    </source>
</evidence>
<feature type="domain" description="Tryptophan synthase beta chain-like PALP" evidence="6">
    <location>
        <begin position="25"/>
        <end position="283"/>
    </location>
</feature>
<keyword evidence="3 5" id="KW-0663">Pyridoxal phosphate</keyword>
<name>A0A3N1Q1X4_9GAMM</name>
<dbReference type="EMBL" id="RJUL01000001">
    <property type="protein sequence ID" value="ROQ30846.1"/>
    <property type="molecule type" value="Genomic_DNA"/>
</dbReference>
<protein>
    <submittedName>
        <fullName evidence="7">1-aminocyclopropane-1-carboxylate deaminase</fullName>
    </submittedName>
</protein>
<dbReference type="SUPFAM" id="SSF53686">
    <property type="entry name" value="Tryptophan synthase beta subunit-like PLP-dependent enzymes"/>
    <property type="match status" value="1"/>
</dbReference>
<evidence type="ECO:0000259" key="6">
    <source>
        <dbReference type="Pfam" id="PF00291"/>
    </source>
</evidence>
<dbReference type="AlphaFoldDB" id="A0A3N1Q1X4"/>
<evidence type="ECO:0000256" key="4">
    <source>
        <dbReference type="PIRSR" id="PIRSR006278-1"/>
    </source>
</evidence>
<comment type="similarity">
    <text evidence="2">Belongs to the ACC deaminase/D-cysteine desulfhydrase family.</text>
</comment>
<comment type="caution">
    <text evidence="7">The sequence shown here is derived from an EMBL/GenBank/DDBJ whole genome shotgun (WGS) entry which is preliminary data.</text>
</comment>
<dbReference type="Proteomes" id="UP000268033">
    <property type="component" value="Unassembled WGS sequence"/>
</dbReference>
<dbReference type="Pfam" id="PF00291">
    <property type="entry name" value="PALP"/>
    <property type="match status" value="1"/>
</dbReference>
<dbReference type="STRING" id="584787.GCA_001247655_03561"/>
<dbReference type="InterPro" id="IPR027278">
    <property type="entry name" value="ACCD_DCysDesulf"/>
</dbReference>
<dbReference type="RefSeq" id="WP_123420561.1">
    <property type="nucleotide sequence ID" value="NZ_RJUL01000001.1"/>
</dbReference>
<feature type="modified residue" description="N6-(pyridoxal phosphate)lysine" evidence="5">
    <location>
        <position position="41"/>
    </location>
</feature>
<keyword evidence="8" id="KW-1185">Reference proteome</keyword>
<feature type="active site" description="Nucleophile" evidence="4">
    <location>
        <position position="68"/>
    </location>
</feature>
<dbReference type="GO" id="GO:0019148">
    <property type="term" value="F:D-cysteine desulfhydrase activity"/>
    <property type="evidence" value="ECO:0007669"/>
    <property type="project" value="TreeGrafter"/>
</dbReference>
<dbReference type="PANTHER" id="PTHR43780:SF2">
    <property type="entry name" value="1-AMINOCYCLOPROPANE-1-CARBOXYLATE DEAMINASE-RELATED"/>
    <property type="match status" value="1"/>
</dbReference>
<evidence type="ECO:0000256" key="3">
    <source>
        <dbReference type="ARBA" id="ARBA00022898"/>
    </source>
</evidence>